<dbReference type="Proteomes" id="UP000654913">
    <property type="component" value="Chromosome 7"/>
</dbReference>
<dbReference type="AlphaFoldDB" id="A0A7R7XXC3"/>
<dbReference type="EMBL" id="AP024449">
    <property type="protein sequence ID" value="BCS28593.1"/>
    <property type="molecule type" value="Genomic_DNA"/>
</dbReference>
<dbReference type="OrthoDB" id="5396at2759"/>
<dbReference type="GeneID" id="64978590"/>
<evidence type="ECO:0000313" key="1">
    <source>
        <dbReference type="EMBL" id="BCS28593.1"/>
    </source>
</evidence>
<sequence length="126" mass="13988">MRSYEPPFVPPEFDNLPRVPGQPQGCLWGIFDKPDKKDELGTLNYLTPSVVLEATKEVKFGQHVQLDWALDNLQFPASGRVPFHHHVKEMDAEGFVGLDDEIRHAYGLGWAGLRPQAPQPAAGSGI</sequence>
<protein>
    <submittedName>
        <fullName evidence="1">Uncharacterized protein</fullName>
    </submittedName>
</protein>
<dbReference type="PANTHER" id="PTHR34861">
    <property type="match status" value="1"/>
</dbReference>
<reference evidence="1" key="1">
    <citation type="submission" date="2021-01" db="EMBL/GenBank/DDBJ databases">
        <authorList>
            <consortium name="Aspergillus puulaauensis MK2 genome sequencing consortium"/>
            <person name="Kazuki M."/>
            <person name="Futagami T."/>
        </authorList>
    </citation>
    <scope>NUCLEOTIDE SEQUENCE</scope>
    <source>
        <strain evidence="1">MK2</strain>
    </source>
</reference>
<keyword evidence="2" id="KW-1185">Reference proteome</keyword>
<evidence type="ECO:0000313" key="2">
    <source>
        <dbReference type="Proteomes" id="UP000654913"/>
    </source>
</evidence>
<accession>A0A7R7XXC3</accession>
<name>A0A7R7XXC3_9EURO</name>
<dbReference type="KEGG" id="apuu:APUU_70163A"/>
<organism evidence="1 2">
    <name type="scientific">Aspergillus puulaauensis</name>
    <dbReference type="NCBI Taxonomy" id="1220207"/>
    <lineage>
        <taxon>Eukaryota</taxon>
        <taxon>Fungi</taxon>
        <taxon>Dikarya</taxon>
        <taxon>Ascomycota</taxon>
        <taxon>Pezizomycotina</taxon>
        <taxon>Eurotiomycetes</taxon>
        <taxon>Eurotiomycetidae</taxon>
        <taxon>Eurotiales</taxon>
        <taxon>Aspergillaceae</taxon>
        <taxon>Aspergillus</taxon>
    </lineage>
</organism>
<dbReference type="RefSeq" id="XP_041560779.1">
    <property type="nucleotide sequence ID" value="XM_041695006.1"/>
</dbReference>
<reference evidence="1" key="2">
    <citation type="submission" date="2021-02" db="EMBL/GenBank/DDBJ databases">
        <title>Aspergillus puulaauensis MK2 genome sequence.</title>
        <authorList>
            <person name="Futagami T."/>
            <person name="Mori K."/>
            <person name="Kadooka C."/>
            <person name="Tanaka T."/>
        </authorList>
    </citation>
    <scope>NUCLEOTIDE SEQUENCE</scope>
    <source>
        <strain evidence="1">MK2</strain>
    </source>
</reference>
<proteinExistence type="predicted"/>
<gene>
    <name evidence="1" type="ORF">APUU_70163A</name>
</gene>
<dbReference type="PANTHER" id="PTHR34861:SF10">
    <property type="entry name" value="CYCLASE"/>
    <property type="match status" value="1"/>
</dbReference>